<sequence length="141" mass="15652">GWHGRTSFFDFENPTRVIETVNELAYDTLAELIESGSQAEMFFESTNSSTERDGRRALLGLIKGALDWRPTEQTRKQQLFDRLGPEFYRAQQQADLGGGAGTTGFAAARVATGDETKNDPALKAILDLHNYGTGAFYSRRL</sequence>
<comment type="caution">
    <text evidence="1">The sequence shown here is derived from an EMBL/GenBank/DDBJ whole genome shotgun (WGS) entry which is preliminary data.</text>
</comment>
<proteinExistence type="predicted"/>
<dbReference type="Proteomes" id="UP001190700">
    <property type="component" value="Unassembled WGS sequence"/>
</dbReference>
<keyword evidence="2" id="KW-1185">Reference proteome</keyword>
<reference evidence="1 2" key="1">
    <citation type="journal article" date="2015" name="Genome Biol. Evol.">
        <title>Comparative Genomics of a Bacterivorous Green Alga Reveals Evolutionary Causalities and Consequences of Phago-Mixotrophic Mode of Nutrition.</title>
        <authorList>
            <person name="Burns J.A."/>
            <person name="Paasch A."/>
            <person name="Narechania A."/>
            <person name="Kim E."/>
        </authorList>
    </citation>
    <scope>NUCLEOTIDE SEQUENCE [LARGE SCALE GENOMIC DNA]</scope>
    <source>
        <strain evidence="1 2">PLY_AMNH</strain>
    </source>
</reference>
<dbReference type="AlphaFoldDB" id="A0AAE0G719"/>
<feature type="non-terminal residue" evidence="1">
    <location>
        <position position="1"/>
    </location>
</feature>
<organism evidence="1 2">
    <name type="scientific">Cymbomonas tetramitiformis</name>
    <dbReference type="NCBI Taxonomy" id="36881"/>
    <lineage>
        <taxon>Eukaryota</taxon>
        <taxon>Viridiplantae</taxon>
        <taxon>Chlorophyta</taxon>
        <taxon>Pyramimonadophyceae</taxon>
        <taxon>Pyramimonadales</taxon>
        <taxon>Pyramimonadaceae</taxon>
        <taxon>Cymbomonas</taxon>
    </lineage>
</organism>
<accession>A0AAE0G719</accession>
<protein>
    <submittedName>
        <fullName evidence="1">Uncharacterized protein</fullName>
    </submittedName>
</protein>
<evidence type="ECO:0000313" key="1">
    <source>
        <dbReference type="EMBL" id="KAK3272709.1"/>
    </source>
</evidence>
<gene>
    <name evidence="1" type="ORF">CYMTET_19013</name>
</gene>
<evidence type="ECO:0000313" key="2">
    <source>
        <dbReference type="Proteomes" id="UP001190700"/>
    </source>
</evidence>
<name>A0AAE0G719_9CHLO</name>
<dbReference type="EMBL" id="LGRX02008825">
    <property type="protein sequence ID" value="KAK3272709.1"/>
    <property type="molecule type" value="Genomic_DNA"/>
</dbReference>